<proteinExistence type="inferred from homology"/>
<dbReference type="STRING" id="1851148.SMSP2_00857"/>
<dbReference type="Proteomes" id="UP000188181">
    <property type="component" value="Chromosome"/>
</dbReference>
<dbReference type="KEGG" id="pbas:SMSP2_00857"/>
<dbReference type="InterPro" id="IPR011989">
    <property type="entry name" value="ARM-like"/>
</dbReference>
<evidence type="ECO:0000256" key="1">
    <source>
        <dbReference type="ARBA" id="ARBA00008779"/>
    </source>
</evidence>
<dbReference type="GO" id="GO:0016787">
    <property type="term" value="F:hydrolase activity"/>
    <property type="evidence" value="ECO:0007669"/>
    <property type="project" value="UniProtKB-KW"/>
</dbReference>
<dbReference type="Gene3D" id="3.40.720.10">
    <property type="entry name" value="Alkaline Phosphatase, subunit A"/>
    <property type="match status" value="1"/>
</dbReference>
<dbReference type="EMBL" id="CP019646">
    <property type="protein sequence ID" value="AQQ70505.1"/>
    <property type="molecule type" value="Genomic_DNA"/>
</dbReference>
<feature type="domain" description="Sulfatase N-terminal" evidence="3">
    <location>
        <begin position="38"/>
        <end position="325"/>
    </location>
</feature>
<dbReference type="RefSeq" id="WP_146682765.1">
    <property type="nucleotide sequence ID" value="NZ_CP019646.1"/>
</dbReference>
<dbReference type="Gene3D" id="1.25.10.10">
    <property type="entry name" value="Leucine-rich Repeat Variant"/>
    <property type="match status" value="1"/>
</dbReference>
<dbReference type="InterPro" id="IPR006311">
    <property type="entry name" value="TAT_signal"/>
</dbReference>
<gene>
    <name evidence="4" type="ORF">SMSP2_00857</name>
</gene>
<comment type="similarity">
    <text evidence="1">Belongs to the sulfatase family.</text>
</comment>
<protein>
    <submittedName>
        <fullName evidence="4">Arylsulfatase</fullName>
    </submittedName>
</protein>
<evidence type="ECO:0000313" key="5">
    <source>
        <dbReference type="Proteomes" id="UP000188181"/>
    </source>
</evidence>
<evidence type="ECO:0000256" key="2">
    <source>
        <dbReference type="ARBA" id="ARBA00022801"/>
    </source>
</evidence>
<keyword evidence="5" id="KW-1185">Reference proteome</keyword>
<dbReference type="Pfam" id="PF00884">
    <property type="entry name" value="Sulfatase"/>
    <property type="match status" value="1"/>
</dbReference>
<reference evidence="5" key="1">
    <citation type="submission" date="2017-02" db="EMBL/GenBank/DDBJ databases">
        <title>Comparative genomics and description of representatives of a novel lineage of planctomycetes thriving in anoxic sediments.</title>
        <authorList>
            <person name="Spring S."/>
            <person name="Bunk B."/>
            <person name="Sproer C."/>
        </authorList>
    </citation>
    <scope>NUCLEOTIDE SEQUENCE [LARGE SCALE GENOMIC DNA]</scope>
    <source>
        <strain evidence="5">SM-Chi-D1</strain>
    </source>
</reference>
<dbReference type="SUPFAM" id="SSF53649">
    <property type="entry name" value="Alkaline phosphatase-like"/>
    <property type="match status" value="1"/>
</dbReference>
<dbReference type="InterPro" id="IPR024607">
    <property type="entry name" value="Sulfatase_CS"/>
</dbReference>
<dbReference type="CDD" id="cd16027">
    <property type="entry name" value="SGSH"/>
    <property type="match status" value="1"/>
</dbReference>
<dbReference type="AlphaFoldDB" id="A0A1Q2MCT7"/>
<dbReference type="InterPro" id="IPR017850">
    <property type="entry name" value="Alkaline_phosphatase_core_sf"/>
</dbReference>
<dbReference type="InterPro" id="IPR000917">
    <property type="entry name" value="Sulfatase_N"/>
</dbReference>
<dbReference type="OrthoDB" id="9763613at2"/>
<dbReference type="PROSITE" id="PS51318">
    <property type="entry name" value="TAT"/>
    <property type="match status" value="1"/>
</dbReference>
<evidence type="ECO:0000259" key="3">
    <source>
        <dbReference type="Pfam" id="PF00884"/>
    </source>
</evidence>
<keyword evidence="2" id="KW-0378">Hydrolase</keyword>
<dbReference type="SUPFAM" id="SSF48371">
    <property type="entry name" value="ARM repeat"/>
    <property type="match status" value="1"/>
</dbReference>
<evidence type="ECO:0000313" key="4">
    <source>
        <dbReference type="EMBL" id="AQQ70505.1"/>
    </source>
</evidence>
<name>A0A1Q2MCT7_9BACT</name>
<dbReference type="Pfam" id="PF13646">
    <property type="entry name" value="HEAT_2"/>
    <property type="match status" value="1"/>
</dbReference>
<sequence precursor="true">MNNLTGLSRRSFLKSAFAGLAASAVLPSFSRSLEKQRPNILWISTEDITPHLGCWGEEFAITPNIDQFAAEGIRYTRAFTVHGVCAPSRSGIITGMYPSSLGSCNMRCTASKPDSIKCFTEYLRKEGYYCTNRAKEDYNFETPKNAWDVSGENDSVKKGPVSHWRDCPEGKPFFAVFNFMETHESRLWNSADFENTHPEKLNKSQWQDPANMQVPPIYPDTEAVRKDFARLFERITEFDYFVKERLDELKQAGLYEDTIVFIWSDHGNGLPRAKRWLYDSGTLAHIIVRVPEKFKTYDCPKPGSIDDRLINFIDLGPTVLNLAGIKTPEHMQGRAFLGENLPPQRNYIFAARQRIDERHDMIRSVRDRRFRYIRNFMPFQPYFNPVPYAEKCNTMKELRRLHKDGKLNAVQAQWMADRRPFEELYDLENDPWETKNLADDPQYSIRKKRLQTALYNWMVDTRDTGLLPEPEMALETQRCGSEYEIFHSPEGKERVIRLLNIANVSSNPSDSDRPLINNALESKDASERYWAVLALGEMDKPGKNGIKNLENALNDESASVRIAAAQSLYFHGRKKTAADSLIKELYAKNLQDETVHYAINVLDSYFGDDAKPAIERVKELQDSNPGRYSKRMIEIFLEKFAV</sequence>
<dbReference type="PANTHER" id="PTHR43751:SF1">
    <property type="entry name" value="SULFATASE ATSG-RELATED"/>
    <property type="match status" value="1"/>
</dbReference>
<dbReference type="PROSITE" id="PS00523">
    <property type="entry name" value="SULFATASE_1"/>
    <property type="match status" value="1"/>
</dbReference>
<dbReference type="InterPro" id="IPR016024">
    <property type="entry name" value="ARM-type_fold"/>
</dbReference>
<dbReference type="InterPro" id="IPR052701">
    <property type="entry name" value="GAG_Ulvan_Degrading_Sulfatases"/>
</dbReference>
<organism evidence="4 5">
    <name type="scientific">Limihaloglobus sulfuriphilus</name>
    <dbReference type="NCBI Taxonomy" id="1851148"/>
    <lineage>
        <taxon>Bacteria</taxon>
        <taxon>Pseudomonadati</taxon>
        <taxon>Planctomycetota</taxon>
        <taxon>Phycisphaerae</taxon>
        <taxon>Sedimentisphaerales</taxon>
        <taxon>Sedimentisphaeraceae</taxon>
        <taxon>Limihaloglobus</taxon>
    </lineage>
</organism>
<accession>A0A1Q2MCT7</accession>
<dbReference type="PANTHER" id="PTHR43751">
    <property type="entry name" value="SULFATASE"/>
    <property type="match status" value="1"/>
</dbReference>